<dbReference type="STRING" id="1920490.GCA_001895925_02243"/>
<dbReference type="Pfam" id="PF09367">
    <property type="entry name" value="CpeS"/>
    <property type="match status" value="1"/>
</dbReference>
<dbReference type="CDD" id="cd19433">
    <property type="entry name" value="lipocalin_CpcS-CpeS"/>
    <property type="match status" value="1"/>
</dbReference>
<dbReference type="OrthoDB" id="484684at2"/>
<keyword evidence="2 3" id="KW-0456">Lyase</keyword>
<organism evidence="4 5">
    <name type="scientific">Phormidesmis priestleyi ULC007</name>
    <dbReference type="NCBI Taxonomy" id="1920490"/>
    <lineage>
        <taxon>Bacteria</taxon>
        <taxon>Bacillati</taxon>
        <taxon>Cyanobacteriota</taxon>
        <taxon>Cyanophyceae</taxon>
        <taxon>Leptolyngbyales</taxon>
        <taxon>Leptolyngbyaceae</taxon>
        <taxon>Phormidesmis</taxon>
    </lineage>
</organism>
<evidence type="ECO:0000313" key="5">
    <source>
        <dbReference type="Proteomes" id="UP000238634"/>
    </source>
</evidence>
<dbReference type="Proteomes" id="UP000238634">
    <property type="component" value="Unassembled WGS sequence"/>
</dbReference>
<proteinExistence type="inferred from homology"/>
<dbReference type="InterPro" id="IPR012674">
    <property type="entry name" value="Calycin"/>
</dbReference>
<protein>
    <recommendedName>
        <fullName evidence="3">Chromophore lyase CpcS/CpeS</fullName>
        <ecNumber evidence="3">4.-.-.-</ecNumber>
    </recommendedName>
</protein>
<comment type="caution">
    <text evidence="4">The sequence shown here is derived from an EMBL/GenBank/DDBJ whole genome shotgun (WGS) entry which is preliminary data.</text>
</comment>
<evidence type="ECO:0000256" key="2">
    <source>
        <dbReference type="ARBA" id="ARBA00023239"/>
    </source>
</evidence>
<gene>
    <name evidence="3" type="primary">cpcS</name>
    <name evidence="4" type="ORF">C7B65_04690</name>
</gene>
<dbReference type="EMBL" id="PVWG01000003">
    <property type="protein sequence ID" value="PSB21230.1"/>
    <property type="molecule type" value="Genomic_DNA"/>
</dbReference>
<dbReference type="AlphaFoldDB" id="A0A2T1DL53"/>
<dbReference type="GO" id="GO:0017006">
    <property type="term" value="P:protein-tetrapyrrole linkage"/>
    <property type="evidence" value="ECO:0007669"/>
    <property type="project" value="UniProtKB-UniRule"/>
</dbReference>
<reference evidence="4 5" key="1">
    <citation type="submission" date="2018-02" db="EMBL/GenBank/DDBJ databases">
        <authorList>
            <person name="Cohen D.B."/>
            <person name="Kent A.D."/>
        </authorList>
    </citation>
    <scope>NUCLEOTIDE SEQUENCE [LARGE SCALE GENOMIC DNA]</scope>
    <source>
        <strain evidence="4 5">ULC007</strain>
    </source>
</reference>
<dbReference type="HAMAP" id="MF_01459">
    <property type="entry name" value="Chrphore_lyase_CpxS"/>
    <property type="match status" value="1"/>
</dbReference>
<reference evidence="4 5" key="2">
    <citation type="submission" date="2018-03" db="EMBL/GenBank/DDBJ databases">
        <title>The ancient ancestry and fast evolution of plastids.</title>
        <authorList>
            <person name="Moore K.R."/>
            <person name="Magnabosco C."/>
            <person name="Momper L."/>
            <person name="Gold D.A."/>
            <person name="Bosak T."/>
            <person name="Fournier G.P."/>
        </authorList>
    </citation>
    <scope>NUCLEOTIDE SEQUENCE [LARGE SCALE GENOMIC DNA]</scope>
    <source>
        <strain evidence="4 5">ULC007</strain>
    </source>
</reference>
<comment type="similarity">
    <text evidence="1 3">Belongs to the CpcS/CpeS biliprotein lyase family.</text>
</comment>
<dbReference type="EC" id="4.-.-.-" evidence="3"/>
<keyword evidence="5" id="KW-1185">Reference proteome</keyword>
<dbReference type="InterPro" id="IPR018536">
    <property type="entry name" value="CpcS/CpeS"/>
</dbReference>
<sequence>MKTSLQLQSTTSESLIAAFFRQSAGEWRSERRYYTLPDGEPKEMVSLVKIRFLEPGCLELRELARLHKLSDEAVLTCGAAVTWDSENSVSGKKESKGSTLFGVLGTTLYRDRGFATPKPVTAEFYFTNPETLCLKTEYRDSVFEEELKLVGTKYRTRQTIISRAGEQQMIGQYLEKRIC</sequence>
<dbReference type="Gene3D" id="2.40.128.20">
    <property type="match status" value="1"/>
</dbReference>
<dbReference type="GO" id="GO:0016829">
    <property type="term" value="F:lyase activity"/>
    <property type="evidence" value="ECO:0007669"/>
    <property type="project" value="UniProtKB-KW"/>
</dbReference>
<evidence type="ECO:0000313" key="4">
    <source>
        <dbReference type="EMBL" id="PSB21230.1"/>
    </source>
</evidence>
<name>A0A2T1DL53_9CYAN</name>
<accession>A0A2T1DL53</accession>
<evidence type="ECO:0000256" key="3">
    <source>
        <dbReference type="HAMAP-Rule" id="MF_01459"/>
    </source>
</evidence>
<dbReference type="RefSeq" id="WP_073069882.1">
    <property type="nucleotide sequence ID" value="NZ_MPPI01000004.1"/>
</dbReference>
<comment type="function">
    <text evidence="3">Covalently attaches a chromophore to Cys residue(s) of phycobiliproteins.</text>
</comment>
<evidence type="ECO:0000256" key="1">
    <source>
        <dbReference type="ARBA" id="ARBA00010681"/>
    </source>
</evidence>